<feature type="region of interest" description="Disordered" evidence="1">
    <location>
        <begin position="60"/>
        <end position="89"/>
    </location>
</feature>
<dbReference type="RefSeq" id="WP_380705229.1">
    <property type="nucleotide sequence ID" value="NZ_JBHSAP010000015.1"/>
</dbReference>
<reference evidence="3" key="1">
    <citation type="journal article" date="2019" name="Int. J. Syst. Evol. Microbiol.">
        <title>The Global Catalogue of Microorganisms (GCM) 10K type strain sequencing project: providing services to taxonomists for standard genome sequencing and annotation.</title>
        <authorList>
            <consortium name="The Broad Institute Genomics Platform"/>
            <consortium name="The Broad Institute Genome Sequencing Center for Infectious Disease"/>
            <person name="Wu L."/>
            <person name="Ma J."/>
        </authorList>
    </citation>
    <scope>NUCLEOTIDE SEQUENCE [LARGE SCALE GENOMIC DNA]</scope>
    <source>
        <strain evidence="3">IBRC-M 10813</strain>
    </source>
</reference>
<comment type="caution">
    <text evidence="2">The sequence shown here is derived from an EMBL/GenBank/DDBJ whole genome shotgun (WGS) entry which is preliminary data.</text>
</comment>
<proteinExistence type="predicted"/>
<protein>
    <submittedName>
        <fullName evidence="2">Uncharacterized protein</fullName>
    </submittedName>
</protein>
<accession>A0ABV8JI13</accession>
<dbReference type="Proteomes" id="UP001595843">
    <property type="component" value="Unassembled WGS sequence"/>
</dbReference>
<feature type="compositionally biased region" description="Basic residues" evidence="1">
    <location>
        <begin position="71"/>
        <end position="82"/>
    </location>
</feature>
<name>A0ABV8JI13_9BACL</name>
<evidence type="ECO:0000256" key="1">
    <source>
        <dbReference type="SAM" id="MobiDB-lite"/>
    </source>
</evidence>
<sequence>MFFISIPSIYRECISIRQSGFRFYPVCQEWLEEGKENLRRLWMSLTGSLLPVQQETKEQAFPDDPVGIPRHIGRGPPNRKRANSPLALW</sequence>
<evidence type="ECO:0000313" key="2">
    <source>
        <dbReference type="EMBL" id="MFC4077410.1"/>
    </source>
</evidence>
<gene>
    <name evidence="2" type="ORF">ACFOUO_11425</name>
</gene>
<organism evidence="2 3">
    <name type="scientific">Salinithrix halophila</name>
    <dbReference type="NCBI Taxonomy" id="1485204"/>
    <lineage>
        <taxon>Bacteria</taxon>
        <taxon>Bacillati</taxon>
        <taxon>Bacillota</taxon>
        <taxon>Bacilli</taxon>
        <taxon>Bacillales</taxon>
        <taxon>Thermoactinomycetaceae</taxon>
        <taxon>Salinithrix</taxon>
    </lineage>
</organism>
<evidence type="ECO:0000313" key="3">
    <source>
        <dbReference type="Proteomes" id="UP001595843"/>
    </source>
</evidence>
<dbReference type="EMBL" id="JBHSAP010000015">
    <property type="protein sequence ID" value="MFC4077410.1"/>
    <property type="molecule type" value="Genomic_DNA"/>
</dbReference>
<keyword evidence="3" id="KW-1185">Reference proteome</keyword>